<dbReference type="Proteomes" id="UP000249555">
    <property type="component" value="Unassembled WGS sequence"/>
</dbReference>
<evidence type="ECO:0000313" key="4">
    <source>
        <dbReference type="Proteomes" id="UP000249555"/>
    </source>
</evidence>
<name>A0A2W5ATF9_9SPHN</name>
<feature type="compositionally biased region" description="Basic residues" evidence="2">
    <location>
        <begin position="187"/>
        <end position="202"/>
    </location>
</feature>
<proteinExistence type="predicted"/>
<evidence type="ECO:0008006" key="5">
    <source>
        <dbReference type="Google" id="ProtNLM"/>
    </source>
</evidence>
<dbReference type="Gene3D" id="1.50.10.10">
    <property type="match status" value="1"/>
</dbReference>
<organism evidence="3 4">
    <name type="scientific">Sphingomonas taxi</name>
    <dbReference type="NCBI Taxonomy" id="1549858"/>
    <lineage>
        <taxon>Bacteria</taxon>
        <taxon>Pseudomonadati</taxon>
        <taxon>Pseudomonadota</taxon>
        <taxon>Alphaproteobacteria</taxon>
        <taxon>Sphingomonadales</taxon>
        <taxon>Sphingomonadaceae</taxon>
        <taxon>Sphingomonas</taxon>
    </lineage>
</organism>
<protein>
    <recommendedName>
        <fullName evidence="5">Lanthionine synthetase C family protein</fullName>
    </recommendedName>
</protein>
<dbReference type="GO" id="GO:0031179">
    <property type="term" value="P:peptide modification"/>
    <property type="evidence" value="ECO:0007669"/>
    <property type="project" value="InterPro"/>
</dbReference>
<dbReference type="GO" id="GO:0005975">
    <property type="term" value="P:carbohydrate metabolic process"/>
    <property type="evidence" value="ECO:0007669"/>
    <property type="project" value="InterPro"/>
</dbReference>
<feature type="binding site" evidence="1">
    <location>
        <position position="589"/>
    </location>
    <ligand>
        <name>Zn(2+)</name>
        <dbReference type="ChEBI" id="CHEBI:29105"/>
    </ligand>
</feature>
<reference evidence="3 4" key="1">
    <citation type="submission" date="2017-08" db="EMBL/GenBank/DDBJ databases">
        <title>Infants hospitalized years apart are colonized by the same room-sourced microbial strains.</title>
        <authorList>
            <person name="Brooks B."/>
            <person name="Olm M.R."/>
            <person name="Firek B.A."/>
            <person name="Baker R."/>
            <person name="Thomas B.C."/>
            <person name="Morowitz M.J."/>
            <person name="Banfield J.F."/>
        </authorList>
    </citation>
    <scope>NUCLEOTIDE SEQUENCE [LARGE SCALE GENOMIC DNA]</scope>
    <source>
        <strain evidence="3">S2_018_000_R3_119</strain>
    </source>
</reference>
<gene>
    <name evidence="3" type="ORF">DI640_08760</name>
</gene>
<evidence type="ECO:0000256" key="2">
    <source>
        <dbReference type="SAM" id="MobiDB-lite"/>
    </source>
</evidence>
<feature type="binding site" evidence="1">
    <location>
        <position position="590"/>
    </location>
    <ligand>
        <name>Zn(2+)</name>
        <dbReference type="ChEBI" id="CHEBI:29105"/>
    </ligand>
</feature>
<feature type="compositionally biased region" description="Basic residues" evidence="2">
    <location>
        <begin position="214"/>
        <end position="224"/>
    </location>
</feature>
<feature type="compositionally biased region" description="Low complexity" evidence="2">
    <location>
        <begin position="151"/>
        <end position="164"/>
    </location>
</feature>
<feature type="region of interest" description="Disordered" evidence="2">
    <location>
        <begin position="150"/>
        <end position="224"/>
    </location>
</feature>
<dbReference type="PRINTS" id="PR01950">
    <property type="entry name" value="LANCSUPER"/>
</dbReference>
<dbReference type="SUPFAM" id="SSF158745">
    <property type="entry name" value="LanC-like"/>
    <property type="match status" value="1"/>
</dbReference>
<accession>A0A2W5ATF9</accession>
<feature type="compositionally biased region" description="Basic and acidic residues" evidence="2">
    <location>
        <begin position="35"/>
        <end position="47"/>
    </location>
</feature>
<evidence type="ECO:0000256" key="1">
    <source>
        <dbReference type="PIRSR" id="PIRSR607822-1"/>
    </source>
</evidence>
<dbReference type="GO" id="GO:0046872">
    <property type="term" value="F:metal ion binding"/>
    <property type="evidence" value="ECO:0007669"/>
    <property type="project" value="UniProtKB-KW"/>
</dbReference>
<comment type="caution">
    <text evidence="3">The sequence shown here is derived from an EMBL/GenBank/DDBJ whole genome shotgun (WGS) entry which is preliminary data.</text>
</comment>
<keyword evidence="1" id="KW-0479">Metal-binding</keyword>
<dbReference type="AlphaFoldDB" id="A0A2W5ATF9"/>
<feature type="compositionally biased region" description="Basic residues" evidence="2">
    <location>
        <begin position="1"/>
        <end position="12"/>
    </location>
</feature>
<sequence>MDLQRERHRRQRAGLAPRPHPPVRARPVPRHRWRHADAEGKRAGGADRRRIGHCATRLLLRVRRSVSRRERSRADGPLLLERADRRRGRPGDRIDRVAQPLPDTVRFQDRRAQRRLHPSRQRGAVCRAAPVPGGIDDRPRGLPRLRRVARPARAAVREAPGARAGLRRGSGQPRELRHGPQPPGRTGARRVAGRWRVRRAAVRRNADGKDRGGRPARRRPVAQRWVRRPVRRSPDALAAGDTVTMNPLYLETAFDIGTKLARDAVWHDARCNWFGPIHEDFTGTQVLGCGTMGPTLYDGTAGIGLFLARLHRATGDPLAARTATGAIAHALDRAADIPDALHRGFYTGFLGIGYAAMQAGSALDREDLVAQGLAMVHRAVALSPEGRVAIDVMSGNAGAIPVLLALGAAHNAPSLTDAAIVAGKRLLDGAETSDRGLSWNAMGEMAELVDLSGLSDDLVADFRAQRRPNLTGLSHGAGGVGWALLELAAVTEDDRFAAAGRAAFAYEDSWFDAASDQWPDLRSHDGGKPLGAAPAAWCHGAVGIGLARIRAFDLTGDATMRPAIESALRITARSVIGQLARSSCNYSLCHGAAGDAELFLSWATASGDAEARTIVDEIARHGIDTYGATGRPWPSGTPGAGESPSLMLGLAGTGHFYLRAFDPAATPSVLLLAPSSASPIVKRSPTRSPEFAD</sequence>
<keyword evidence="1" id="KW-0862">Zinc</keyword>
<feature type="compositionally biased region" description="Basic and acidic residues" evidence="2">
    <location>
        <begin position="204"/>
        <end position="213"/>
    </location>
</feature>
<dbReference type="InterPro" id="IPR007822">
    <property type="entry name" value="LANC-like"/>
</dbReference>
<feature type="region of interest" description="Disordered" evidence="2">
    <location>
        <begin position="1"/>
        <end position="47"/>
    </location>
</feature>
<dbReference type="EMBL" id="QFMX01000007">
    <property type="protein sequence ID" value="PZO73781.1"/>
    <property type="molecule type" value="Genomic_DNA"/>
</dbReference>
<evidence type="ECO:0000313" key="3">
    <source>
        <dbReference type="EMBL" id="PZO73781.1"/>
    </source>
</evidence>
<dbReference type="InterPro" id="IPR012341">
    <property type="entry name" value="6hp_glycosidase-like_sf"/>
</dbReference>
<dbReference type="Pfam" id="PF05147">
    <property type="entry name" value="LANC_like"/>
    <property type="match status" value="1"/>
</dbReference>
<feature type="compositionally biased region" description="Basic residues" evidence="2">
    <location>
        <begin position="21"/>
        <end position="34"/>
    </location>
</feature>
<dbReference type="SMART" id="SM01260">
    <property type="entry name" value="LANC_like"/>
    <property type="match status" value="1"/>
</dbReference>
<feature type="binding site" evidence="1">
    <location>
        <position position="538"/>
    </location>
    <ligand>
        <name>Zn(2+)</name>
        <dbReference type="ChEBI" id="CHEBI:29105"/>
    </ligand>
</feature>